<dbReference type="EMBL" id="KV417297">
    <property type="protein sequence ID" value="KZO94070.1"/>
    <property type="molecule type" value="Genomic_DNA"/>
</dbReference>
<accession>A0A167JYF1</accession>
<keyword evidence="3" id="KW-1185">Reference proteome</keyword>
<proteinExistence type="predicted"/>
<feature type="compositionally biased region" description="Gly residues" evidence="1">
    <location>
        <begin position="79"/>
        <end position="95"/>
    </location>
</feature>
<reference evidence="2 3" key="1">
    <citation type="journal article" date="2016" name="Mol. Biol. Evol.">
        <title>Comparative Genomics of Early-Diverging Mushroom-Forming Fungi Provides Insights into the Origins of Lignocellulose Decay Capabilities.</title>
        <authorList>
            <person name="Nagy L.G."/>
            <person name="Riley R."/>
            <person name="Tritt A."/>
            <person name="Adam C."/>
            <person name="Daum C."/>
            <person name="Floudas D."/>
            <person name="Sun H."/>
            <person name="Yadav J.S."/>
            <person name="Pangilinan J."/>
            <person name="Larsson K.H."/>
            <person name="Matsuura K."/>
            <person name="Barry K."/>
            <person name="Labutti K."/>
            <person name="Kuo R."/>
            <person name="Ohm R.A."/>
            <person name="Bhattacharya S.S."/>
            <person name="Shirouzu T."/>
            <person name="Yoshinaga Y."/>
            <person name="Martin F.M."/>
            <person name="Grigoriev I.V."/>
            <person name="Hibbett D.S."/>
        </authorList>
    </citation>
    <scope>NUCLEOTIDE SEQUENCE [LARGE SCALE GENOMIC DNA]</scope>
    <source>
        <strain evidence="2 3">TUFC12733</strain>
    </source>
</reference>
<dbReference type="Proteomes" id="UP000076738">
    <property type="component" value="Unassembled WGS sequence"/>
</dbReference>
<dbReference type="AlphaFoldDB" id="A0A167JYF1"/>
<protein>
    <submittedName>
        <fullName evidence="2">Uncharacterized protein</fullName>
    </submittedName>
</protein>
<evidence type="ECO:0000313" key="2">
    <source>
        <dbReference type="EMBL" id="KZO94070.1"/>
    </source>
</evidence>
<sequence length="147" mass="15543">MSANRHVSRMEPSAAHPRLGQSRHLADKHAAAAAAARAVFVLCSRDGPGRHDVAGGSGREAVWECHIPAVRLAVTRVRGGGPGRHADGRGGGTPGCIGRRRGRSRTFTPPDRNAGGGRSVFMSDLSFTFEGVRKLFDGKNVGVPLVW</sequence>
<evidence type="ECO:0000313" key="3">
    <source>
        <dbReference type="Proteomes" id="UP000076738"/>
    </source>
</evidence>
<evidence type="ECO:0000256" key="1">
    <source>
        <dbReference type="SAM" id="MobiDB-lite"/>
    </source>
</evidence>
<name>A0A167JYF1_CALVF</name>
<organism evidence="2 3">
    <name type="scientific">Calocera viscosa (strain TUFC12733)</name>
    <dbReference type="NCBI Taxonomy" id="1330018"/>
    <lineage>
        <taxon>Eukaryota</taxon>
        <taxon>Fungi</taxon>
        <taxon>Dikarya</taxon>
        <taxon>Basidiomycota</taxon>
        <taxon>Agaricomycotina</taxon>
        <taxon>Dacrymycetes</taxon>
        <taxon>Dacrymycetales</taxon>
        <taxon>Dacrymycetaceae</taxon>
        <taxon>Calocera</taxon>
    </lineage>
</organism>
<feature type="region of interest" description="Disordered" evidence="1">
    <location>
        <begin position="79"/>
        <end position="115"/>
    </location>
</feature>
<feature type="region of interest" description="Disordered" evidence="1">
    <location>
        <begin position="1"/>
        <end position="25"/>
    </location>
</feature>
<gene>
    <name evidence="2" type="ORF">CALVIDRAFT_232993</name>
</gene>